<dbReference type="Gene3D" id="2.60.120.10">
    <property type="entry name" value="Jelly Rolls"/>
    <property type="match status" value="1"/>
</dbReference>
<proteinExistence type="predicted"/>
<dbReference type="PANTHER" id="PTHR23011">
    <property type="entry name" value="CYCLIC NUCLEOTIDE-BINDING DOMAIN CONTAINING PROTEIN"/>
    <property type="match status" value="1"/>
</dbReference>
<dbReference type="InterPro" id="IPR024078">
    <property type="entry name" value="LmbE-like_dom_sf"/>
</dbReference>
<name>W4LFZ4_9BACT</name>
<dbReference type="PROSITE" id="PS50042">
    <property type="entry name" value="CNMP_BINDING_3"/>
    <property type="match status" value="1"/>
</dbReference>
<dbReference type="InterPro" id="IPR014710">
    <property type="entry name" value="RmlC-like_jellyroll"/>
</dbReference>
<keyword evidence="3" id="KW-1185">Reference proteome</keyword>
<dbReference type="Gene3D" id="3.40.50.10320">
    <property type="entry name" value="LmbE-like"/>
    <property type="match status" value="1"/>
</dbReference>
<dbReference type="SMART" id="SM00100">
    <property type="entry name" value="cNMP"/>
    <property type="match status" value="1"/>
</dbReference>
<dbReference type="InterPro" id="IPR000595">
    <property type="entry name" value="cNMP-bd_dom"/>
</dbReference>
<evidence type="ECO:0000313" key="2">
    <source>
        <dbReference type="EMBL" id="ETW96789.1"/>
    </source>
</evidence>
<dbReference type="Pfam" id="PF00027">
    <property type="entry name" value="cNMP_binding"/>
    <property type="match status" value="1"/>
</dbReference>
<organism evidence="2 3">
    <name type="scientific">Candidatus Entotheonella gemina</name>
    <dbReference type="NCBI Taxonomy" id="1429439"/>
    <lineage>
        <taxon>Bacteria</taxon>
        <taxon>Pseudomonadati</taxon>
        <taxon>Nitrospinota/Tectimicrobiota group</taxon>
        <taxon>Candidatus Tectimicrobiota</taxon>
        <taxon>Candidatus Entotheonellia</taxon>
        <taxon>Candidatus Entotheonellales</taxon>
        <taxon>Candidatus Entotheonellaceae</taxon>
        <taxon>Candidatus Entotheonella</taxon>
    </lineage>
</organism>
<feature type="domain" description="Cyclic nucleotide-binding" evidence="1">
    <location>
        <begin position="116"/>
        <end position="190"/>
    </location>
</feature>
<dbReference type="SUPFAM" id="SSF51206">
    <property type="entry name" value="cAMP-binding domain-like"/>
    <property type="match status" value="1"/>
</dbReference>
<evidence type="ECO:0000313" key="3">
    <source>
        <dbReference type="Proteomes" id="UP000019140"/>
    </source>
</evidence>
<accession>W4LFZ4</accession>
<dbReference type="EMBL" id="AZHX01002137">
    <property type="protein sequence ID" value="ETW96789.1"/>
    <property type="molecule type" value="Genomic_DNA"/>
</dbReference>
<comment type="caution">
    <text evidence="2">The sequence shown here is derived from an EMBL/GenBank/DDBJ whole genome shotgun (WGS) entry which is preliminary data.</text>
</comment>
<dbReference type="InterPro" id="IPR018490">
    <property type="entry name" value="cNMP-bd_dom_sf"/>
</dbReference>
<dbReference type="PANTHER" id="PTHR23011:SF28">
    <property type="entry name" value="CYCLIC NUCLEOTIDE-BINDING DOMAIN CONTAINING PROTEIN"/>
    <property type="match status" value="1"/>
</dbReference>
<gene>
    <name evidence="2" type="ORF">ETSY2_45770</name>
</gene>
<dbReference type="SUPFAM" id="SSF102588">
    <property type="entry name" value="LmbE-like"/>
    <property type="match status" value="1"/>
</dbReference>
<dbReference type="CDD" id="cd00038">
    <property type="entry name" value="CAP_ED"/>
    <property type="match status" value="1"/>
</dbReference>
<dbReference type="HOGENOM" id="CLU_1018150_0_0_7"/>
<evidence type="ECO:0000259" key="1">
    <source>
        <dbReference type="PROSITE" id="PS50042"/>
    </source>
</evidence>
<dbReference type="Proteomes" id="UP000019140">
    <property type="component" value="Unassembled WGS sequence"/>
</dbReference>
<protein>
    <recommendedName>
        <fullName evidence="1">Cyclic nucleotide-binding domain-containing protein</fullName>
    </recommendedName>
</protein>
<dbReference type="AlphaFoldDB" id="W4LFZ4"/>
<reference evidence="2 3" key="1">
    <citation type="journal article" date="2014" name="Nature">
        <title>An environmental bacterial taxon with a large and distinct metabolic repertoire.</title>
        <authorList>
            <person name="Wilson M.C."/>
            <person name="Mori T."/>
            <person name="Ruckert C."/>
            <person name="Uria A.R."/>
            <person name="Helf M.J."/>
            <person name="Takada K."/>
            <person name="Gernert C."/>
            <person name="Steffens U.A."/>
            <person name="Heycke N."/>
            <person name="Schmitt S."/>
            <person name="Rinke C."/>
            <person name="Helfrich E.J."/>
            <person name="Brachmann A.O."/>
            <person name="Gurgui C."/>
            <person name="Wakimoto T."/>
            <person name="Kracht M."/>
            <person name="Crusemann M."/>
            <person name="Hentschel U."/>
            <person name="Abe I."/>
            <person name="Matsunaga S."/>
            <person name="Kalinowski J."/>
            <person name="Takeyama H."/>
            <person name="Piel J."/>
        </authorList>
    </citation>
    <scope>NUCLEOTIDE SEQUENCE [LARGE SCALE GENOMIC DNA]</scope>
    <source>
        <strain evidence="3">TSY2</strain>
    </source>
</reference>
<sequence length="273" mass="30104">MCRFKRKAPFGDDGAYGHPDHIAIGAATDEAFRLAGDPAQFAAQIANGLAPHTATRLYHSCFPENRNLLLQHLSHWLASLDIYFRGSPHFVASLMDFAHDLVTMRYSSDYITVKWYPPGISMIKQGAAPDRLYLILSGSADVIREKNNGHLHKLAEIGPGSFFGEAGIASNQPRNAHVIARERVSCLVFSPEQPATDVVRSDASKLALQPHSAMTQIDVSAHVPQKVAAMATHRTQFPIMPDLFPDTLWQSLFAYEYLVRIHPASGTTSTDQL</sequence>